<keyword evidence="1" id="KW-0472">Membrane</keyword>
<name>A0A0P1AXH0_PLAHL</name>
<dbReference type="Proteomes" id="UP000054928">
    <property type="component" value="Unassembled WGS sequence"/>
</dbReference>
<keyword evidence="1" id="KW-1133">Transmembrane helix</keyword>
<accession>A0A0P1AXH0</accession>
<evidence type="ECO:0000313" key="3">
    <source>
        <dbReference type="Proteomes" id="UP000054928"/>
    </source>
</evidence>
<protein>
    <submittedName>
        <fullName evidence="2">Uncharacterized protein</fullName>
    </submittedName>
</protein>
<feature type="transmembrane region" description="Helical" evidence="1">
    <location>
        <begin position="12"/>
        <end position="36"/>
    </location>
</feature>
<dbReference type="EMBL" id="CCYD01002047">
    <property type="protein sequence ID" value="CEG46132.1"/>
    <property type="molecule type" value="Genomic_DNA"/>
</dbReference>
<reference evidence="3" key="1">
    <citation type="submission" date="2014-09" db="EMBL/GenBank/DDBJ databases">
        <authorList>
            <person name="Sharma Rahul"/>
            <person name="Thines Marco"/>
        </authorList>
    </citation>
    <scope>NUCLEOTIDE SEQUENCE [LARGE SCALE GENOMIC DNA]</scope>
</reference>
<keyword evidence="1" id="KW-0812">Transmembrane</keyword>
<organism evidence="2 3">
    <name type="scientific">Plasmopara halstedii</name>
    <name type="common">Downy mildew of sunflower</name>
    <dbReference type="NCBI Taxonomy" id="4781"/>
    <lineage>
        <taxon>Eukaryota</taxon>
        <taxon>Sar</taxon>
        <taxon>Stramenopiles</taxon>
        <taxon>Oomycota</taxon>
        <taxon>Peronosporomycetes</taxon>
        <taxon>Peronosporales</taxon>
        <taxon>Peronosporaceae</taxon>
        <taxon>Plasmopara</taxon>
    </lineage>
</organism>
<dbReference type="AlphaFoldDB" id="A0A0P1AXH0"/>
<dbReference type="GeneID" id="36397607"/>
<evidence type="ECO:0000313" key="2">
    <source>
        <dbReference type="EMBL" id="CEG46132.1"/>
    </source>
</evidence>
<proteinExistence type="predicted"/>
<keyword evidence="3" id="KW-1185">Reference proteome</keyword>
<dbReference type="RefSeq" id="XP_024582501.1">
    <property type="nucleotide sequence ID" value="XM_024716954.1"/>
</dbReference>
<sequence length="72" mass="8103">MEVDRTDPYYMFNILVVIFLTARLIVSSLPCTSLAWECNQVRTSRKGIAGNLLGVAKHRLIIPCMCTDDTAR</sequence>
<evidence type="ECO:0000256" key="1">
    <source>
        <dbReference type="SAM" id="Phobius"/>
    </source>
</evidence>